<keyword evidence="3" id="KW-1185">Reference proteome</keyword>
<dbReference type="InterPro" id="IPR001278">
    <property type="entry name" value="Arg-tRNA-ligase"/>
</dbReference>
<name>A0A1A9VD97_GLOAU</name>
<dbReference type="InterPro" id="IPR005148">
    <property type="entry name" value="Arg-tRNA-synth_N"/>
</dbReference>
<dbReference type="GO" id="GO:0005737">
    <property type="term" value="C:cytoplasm"/>
    <property type="evidence" value="ECO:0007669"/>
    <property type="project" value="InterPro"/>
</dbReference>
<reference evidence="2" key="1">
    <citation type="submission" date="2020-05" db="UniProtKB">
        <authorList>
            <consortium name="EnsemblMetazoa"/>
        </authorList>
    </citation>
    <scope>IDENTIFICATION</scope>
    <source>
        <strain evidence="2">TTRI</strain>
    </source>
</reference>
<dbReference type="AlphaFoldDB" id="A0A1A9VD97"/>
<evidence type="ECO:0000313" key="3">
    <source>
        <dbReference type="Proteomes" id="UP000078200"/>
    </source>
</evidence>
<dbReference type="PANTHER" id="PTHR11956">
    <property type="entry name" value="ARGINYL-TRNA SYNTHETASE"/>
    <property type="match status" value="1"/>
</dbReference>
<evidence type="ECO:0000313" key="2">
    <source>
        <dbReference type="EnsemblMetazoa" id="GAUT033596-PA"/>
    </source>
</evidence>
<accession>A0A1A9VD97</accession>
<dbReference type="STRING" id="7395.A0A1A9VD97"/>
<feature type="domain" description="Arginyl tRNA synthetase N-terminal" evidence="1">
    <location>
        <begin position="11"/>
        <end position="84"/>
    </location>
</feature>
<protein>
    <recommendedName>
        <fullName evidence="1">Arginyl tRNA synthetase N-terminal domain-containing protein</fullName>
    </recommendedName>
</protein>
<organism evidence="2 3">
    <name type="scientific">Glossina austeni</name>
    <name type="common">Savannah tsetse fly</name>
    <dbReference type="NCBI Taxonomy" id="7395"/>
    <lineage>
        <taxon>Eukaryota</taxon>
        <taxon>Metazoa</taxon>
        <taxon>Ecdysozoa</taxon>
        <taxon>Arthropoda</taxon>
        <taxon>Hexapoda</taxon>
        <taxon>Insecta</taxon>
        <taxon>Pterygota</taxon>
        <taxon>Neoptera</taxon>
        <taxon>Endopterygota</taxon>
        <taxon>Diptera</taxon>
        <taxon>Brachycera</taxon>
        <taxon>Muscomorpha</taxon>
        <taxon>Hippoboscoidea</taxon>
        <taxon>Glossinidae</taxon>
        <taxon>Glossina</taxon>
    </lineage>
</organism>
<evidence type="ECO:0000259" key="1">
    <source>
        <dbReference type="SMART" id="SM01016"/>
    </source>
</evidence>
<proteinExistence type="predicted"/>
<dbReference type="SUPFAM" id="SSF55190">
    <property type="entry name" value="Arginyl-tRNA synthetase (ArgRS), N-terminal 'additional' domain"/>
    <property type="match status" value="1"/>
</dbReference>
<dbReference type="PANTHER" id="PTHR11956:SF5">
    <property type="entry name" value="ARGININE--TRNA LIGASE, CYTOPLASMIC"/>
    <property type="match status" value="1"/>
</dbReference>
<dbReference type="SMART" id="SM01016">
    <property type="entry name" value="Arg_tRNA_synt_N"/>
    <property type="match status" value="1"/>
</dbReference>
<dbReference type="VEuPathDB" id="VectorBase:GAUT033596"/>
<dbReference type="EnsemblMetazoa" id="GAUT033596-RA">
    <property type="protein sequence ID" value="GAUT033596-PA"/>
    <property type="gene ID" value="GAUT033596"/>
</dbReference>
<dbReference type="GO" id="GO:0004814">
    <property type="term" value="F:arginine-tRNA ligase activity"/>
    <property type="evidence" value="ECO:0007669"/>
    <property type="project" value="InterPro"/>
</dbReference>
<sequence>MISCVNFPHLAGTSGVITSVSSNAAKFCDYQCNSAMSLSKTFKADQGFNKSPCDVAQDIIKHTTSSPLIDKLETAGAGFINVFLKNCGNAAVIKILAGSLSWLVQYAWLDPMVAARKITGTVSLKSKSPTKDGSGQMKMVGAVLLSRN</sequence>
<dbReference type="GO" id="GO:0005524">
    <property type="term" value="F:ATP binding"/>
    <property type="evidence" value="ECO:0007669"/>
    <property type="project" value="InterPro"/>
</dbReference>
<dbReference type="InterPro" id="IPR036695">
    <property type="entry name" value="Arg-tRNA-synth_N_sf"/>
</dbReference>
<dbReference type="GO" id="GO:0006420">
    <property type="term" value="P:arginyl-tRNA aminoacylation"/>
    <property type="evidence" value="ECO:0007669"/>
    <property type="project" value="InterPro"/>
</dbReference>
<dbReference type="Pfam" id="PF03485">
    <property type="entry name" value="Arg_tRNA_synt_N"/>
    <property type="match status" value="1"/>
</dbReference>
<dbReference type="Gene3D" id="3.30.1360.70">
    <property type="entry name" value="Arginyl tRNA synthetase N-terminal domain"/>
    <property type="match status" value="1"/>
</dbReference>
<dbReference type="Proteomes" id="UP000078200">
    <property type="component" value="Unassembled WGS sequence"/>
</dbReference>